<gene>
    <name evidence="2" type="ORF">A0O21_07310</name>
</gene>
<evidence type="ECO:0000256" key="1">
    <source>
        <dbReference type="SAM" id="Phobius"/>
    </source>
</evidence>
<accession>A0A172Q8N6</accession>
<evidence type="ECO:0000313" key="3">
    <source>
        <dbReference type="Proteomes" id="UP000077317"/>
    </source>
</evidence>
<feature type="transmembrane region" description="Helical" evidence="1">
    <location>
        <begin position="6"/>
        <end position="30"/>
    </location>
</feature>
<dbReference type="OrthoDB" id="2243356at2"/>
<dbReference type="KEGG" id="spat:A0O21_07310"/>
<sequence length="74" mass="8565">MLLEIFSLYIQGLFMAVILVVLASCCWISWRAWRKLDQTAKERQAFLYEVLMMSVMTAPILSFAFMAVLLILKS</sequence>
<protein>
    <submittedName>
        <fullName evidence="2">Amino acid ABC transporter</fullName>
    </submittedName>
</protein>
<dbReference type="RefSeq" id="WP_067063641.1">
    <property type="nucleotide sequence ID" value="NZ_CP014699.1"/>
</dbReference>
<keyword evidence="1" id="KW-1133">Transmembrane helix</keyword>
<keyword evidence="3" id="KW-1185">Reference proteome</keyword>
<dbReference type="STRING" id="1811193.A0O21_07310"/>
<proteinExistence type="predicted"/>
<feature type="transmembrane region" description="Helical" evidence="1">
    <location>
        <begin position="50"/>
        <end position="72"/>
    </location>
</feature>
<reference evidence="3" key="2">
    <citation type="submission" date="2016-03" db="EMBL/GenBank/DDBJ databases">
        <title>Streptococcus antelopensis sp. nov., isolated from the feces of the Tibetan antelope (Pantholops hodgsonii) in Hoh Xil National Nature Reserve, Qinghai, China.</title>
        <authorList>
            <person name="Bai X."/>
        </authorList>
    </citation>
    <scope>NUCLEOTIDE SEQUENCE [LARGE SCALE GENOMIC DNA]</scope>
    <source>
        <strain evidence="3">TA 26</strain>
    </source>
</reference>
<dbReference type="EMBL" id="CP014699">
    <property type="protein sequence ID" value="AND79834.1"/>
    <property type="molecule type" value="Genomic_DNA"/>
</dbReference>
<dbReference type="Proteomes" id="UP000077317">
    <property type="component" value="Chromosome"/>
</dbReference>
<organism evidence="2 3">
    <name type="scientific">Streptococcus pantholopis</name>
    <dbReference type="NCBI Taxonomy" id="1811193"/>
    <lineage>
        <taxon>Bacteria</taxon>
        <taxon>Bacillati</taxon>
        <taxon>Bacillota</taxon>
        <taxon>Bacilli</taxon>
        <taxon>Lactobacillales</taxon>
        <taxon>Streptococcaceae</taxon>
        <taxon>Streptococcus</taxon>
    </lineage>
</organism>
<evidence type="ECO:0000313" key="2">
    <source>
        <dbReference type="EMBL" id="AND79834.1"/>
    </source>
</evidence>
<reference evidence="2 3" key="1">
    <citation type="journal article" date="2016" name="Int. J. Syst. Evol. Microbiol.">
        <title>Streptococcuspantholopis sp. nov., isolated from faeces of the Tibetan antelope (Pantholops hodgsonii).</title>
        <authorList>
            <person name="Bai X."/>
            <person name="Xiong Y."/>
            <person name="Lu S."/>
            <person name="Jin D."/>
            <person name="Lai X."/>
            <person name="Yang J."/>
            <person name="Niu L."/>
            <person name="Hu S."/>
            <person name="Meng X."/>
            <person name="Pu J."/>
            <person name="Ye C."/>
            <person name="Xu J."/>
        </authorList>
    </citation>
    <scope>NUCLEOTIDE SEQUENCE [LARGE SCALE GENOMIC DNA]</scope>
    <source>
        <strain evidence="2 3">TA 26</strain>
    </source>
</reference>
<name>A0A172Q8N6_9STRE</name>
<dbReference type="InterPro" id="IPR025134">
    <property type="entry name" value="DUF4059"/>
</dbReference>
<dbReference type="AlphaFoldDB" id="A0A172Q8N6"/>
<dbReference type="Pfam" id="PF13268">
    <property type="entry name" value="DUF4059"/>
    <property type="match status" value="1"/>
</dbReference>
<keyword evidence="1" id="KW-0812">Transmembrane</keyword>
<keyword evidence="1" id="KW-0472">Membrane</keyword>